<reference evidence="2 3" key="1">
    <citation type="submission" date="2021-05" db="EMBL/GenBank/DDBJ databases">
        <title>A novel Methanospirillum isolate from a pyrite-forming mixed culture.</title>
        <authorList>
            <person name="Bunk B."/>
            <person name="Sproer C."/>
            <person name="Spring S."/>
            <person name="Pester M."/>
        </authorList>
    </citation>
    <scope>NUCLEOTIDE SEQUENCE [LARGE SCALE GENOMIC DNA]</scope>
    <source>
        <strain evidence="2 3">J.3.6.1-F.2.7.3</strain>
    </source>
</reference>
<keyword evidence="1" id="KW-1133">Transmembrane helix</keyword>
<gene>
    <name evidence="2" type="ORF">KHC33_02350</name>
</gene>
<dbReference type="Proteomes" id="UP000680656">
    <property type="component" value="Chromosome"/>
</dbReference>
<keyword evidence="1" id="KW-0472">Membrane</keyword>
<keyword evidence="1" id="KW-0812">Transmembrane</keyword>
<dbReference type="EMBL" id="CP075546">
    <property type="protein sequence ID" value="QVV90517.1"/>
    <property type="molecule type" value="Genomic_DNA"/>
</dbReference>
<protein>
    <submittedName>
        <fullName evidence="2">ABC transporter permease</fullName>
    </submittedName>
</protein>
<evidence type="ECO:0000256" key="1">
    <source>
        <dbReference type="SAM" id="Phobius"/>
    </source>
</evidence>
<dbReference type="RefSeq" id="WP_214421285.1">
    <property type="nucleotide sequence ID" value="NZ_JAXCMI010000002.1"/>
</dbReference>
<evidence type="ECO:0000313" key="2">
    <source>
        <dbReference type="EMBL" id="QVV90517.1"/>
    </source>
</evidence>
<proteinExistence type="predicted"/>
<organism evidence="2 3">
    <name type="scientific">Methanospirillum purgamenti</name>
    <dbReference type="NCBI Taxonomy" id="2834276"/>
    <lineage>
        <taxon>Archaea</taxon>
        <taxon>Methanobacteriati</taxon>
        <taxon>Methanobacteriota</taxon>
        <taxon>Stenosarchaea group</taxon>
        <taxon>Methanomicrobia</taxon>
        <taxon>Methanomicrobiales</taxon>
        <taxon>Methanospirillaceae</taxon>
        <taxon>Methanospirillum</taxon>
    </lineage>
</organism>
<evidence type="ECO:0000313" key="3">
    <source>
        <dbReference type="Proteomes" id="UP000680656"/>
    </source>
</evidence>
<sequence>MSILFLISVFGVLVCIFLWLRDIRIWARSLLPGYRKASIHGVYQTALATAGAGIVFLWPEVSILGTGIVLLGLYLQGKEEREKIWTNEPAITRFFGSVPRKNTRR</sequence>
<keyword evidence="3" id="KW-1185">Reference proteome</keyword>
<dbReference type="AlphaFoldDB" id="A0A8E7AZ58"/>
<accession>A0A8E7AZ58</accession>
<feature type="transmembrane region" description="Helical" evidence="1">
    <location>
        <begin position="51"/>
        <end position="75"/>
    </location>
</feature>
<name>A0A8E7AZ58_9EURY</name>
<dbReference type="KEGG" id="mrtj:KHC33_02350"/>